<name>A0A0M9A7E8_9HYME</name>
<sequence length="164" mass="18032">MRNFETVKKLYHISTRSSLCVWEQFGLCAQNLSTIQQRPLGIIMSIDTSFSSGSSNNRNNSYSNSNNNRRASTTNGSDVDPSLFTIKVVVGSATSAVVLIIVVIPWRIIVAYIGATRSVRSVRLFSLGSTRCVVTCSMFMVSSNRRSRQTGKTDSSFDDENSLG</sequence>
<keyword evidence="2" id="KW-1133">Transmembrane helix</keyword>
<keyword evidence="2" id="KW-0812">Transmembrane</keyword>
<organism evidence="3 4">
    <name type="scientific">Melipona quadrifasciata</name>
    <dbReference type="NCBI Taxonomy" id="166423"/>
    <lineage>
        <taxon>Eukaryota</taxon>
        <taxon>Metazoa</taxon>
        <taxon>Ecdysozoa</taxon>
        <taxon>Arthropoda</taxon>
        <taxon>Hexapoda</taxon>
        <taxon>Insecta</taxon>
        <taxon>Pterygota</taxon>
        <taxon>Neoptera</taxon>
        <taxon>Endopterygota</taxon>
        <taxon>Hymenoptera</taxon>
        <taxon>Apocrita</taxon>
        <taxon>Aculeata</taxon>
        <taxon>Apoidea</taxon>
        <taxon>Anthophila</taxon>
        <taxon>Apidae</taxon>
        <taxon>Melipona</taxon>
    </lineage>
</organism>
<feature type="transmembrane region" description="Helical" evidence="2">
    <location>
        <begin position="96"/>
        <end position="115"/>
    </location>
</feature>
<feature type="region of interest" description="Disordered" evidence="1">
    <location>
        <begin position="145"/>
        <end position="164"/>
    </location>
</feature>
<evidence type="ECO:0000313" key="4">
    <source>
        <dbReference type="Proteomes" id="UP000053105"/>
    </source>
</evidence>
<evidence type="ECO:0000256" key="2">
    <source>
        <dbReference type="SAM" id="Phobius"/>
    </source>
</evidence>
<dbReference type="EMBL" id="KQ435719">
    <property type="protein sequence ID" value="KOX78765.1"/>
    <property type="molecule type" value="Genomic_DNA"/>
</dbReference>
<accession>A0A0M9A7E8</accession>
<reference evidence="3 4" key="1">
    <citation type="submission" date="2015-07" db="EMBL/GenBank/DDBJ databases">
        <title>The genome of Melipona quadrifasciata.</title>
        <authorList>
            <person name="Pan H."/>
            <person name="Kapheim K."/>
        </authorList>
    </citation>
    <scope>NUCLEOTIDE SEQUENCE [LARGE SCALE GENOMIC DNA]</scope>
    <source>
        <strain evidence="3">0111107301</strain>
        <tissue evidence="3">Whole body</tissue>
    </source>
</reference>
<keyword evidence="2" id="KW-0472">Membrane</keyword>
<protein>
    <submittedName>
        <fullName evidence="3">Uncharacterized protein</fullName>
    </submittedName>
</protein>
<keyword evidence="4" id="KW-1185">Reference proteome</keyword>
<feature type="compositionally biased region" description="Polar residues" evidence="1">
    <location>
        <begin position="145"/>
        <end position="154"/>
    </location>
</feature>
<gene>
    <name evidence="3" type="ORF">WN51_08524</name>
</gene>
<evidence type="ECO:0000313" key="3">
    <source>
        <dbReference type="EMBL" id="KOX78765.1"/>
    </source>
</evidence>
<dbReference type="Proteomes" id="UP000053105">
    <property type="component" value="Unassembled WGS sequence"/>
</dbReference>
<evidence type="ECO:0000256" key="1">
    <source>
        <dbReference type="SAM" id="MobiDB-lite"/>
    </source>
</evidence>
<feature type="region of interest" description="Disordered" evidence="1">
    <location>
        <begin position="51"/>
        <end position="76"/>
    </location>
</feature>
<proteinExistence type="predicted"/>
<dbReference type="AlphaFoldDB" id="A0A0M9A7E8"/>